<dbReference type="KEGG" id="cci:CC1G_12074"/>
<feature type="region of interest" description="Disordered" evidence="1">
    <location>
        <begin position="60"/>
        <end position="79"/>
    </location>
</feature>
<sequence>MSATELKLKVMTQAQVDEALTEAKKEAFFAGLTGALASFSGVLSGHSVQLPSHNCAARMRERLRPKRRPHVIDSPGRER</sequence>
<dbReference type="InParanoid" id="A8N0E3"/>
<evidence type="ECO:0000313" key="2">
    <source>
        <dbReference type="EMBL" id="EAU93480.2"/>
    </source>
</evidence>
<dbReference type="AlphaFoldDB" id="A8N0E3"/>
<dbReference type="VEuPathDB" id="FungiDB:CC1G_12074"/>
<keyword evidence="3" id="KW-1185">Reference proteome</keyword>
<gene>
    <name evidence="2" type="ORF">CC1G_12074</name>
</gene>
<dbReference type="OrthoDB" id="3352450at2759"/>
<dbReference type="Proteomes" id="UP000001861">
    <property type="component" value="Unassembled WGS sequence"/>
</dbReference>
<reference evidence="2 3" key="1">
    <citation type="journal article" date="2010" name="Proc. Natl. Acad. Sci. U.S.A.">
        <title>Insights into evolution of multicellular fungi from the assembled chromosomes of the mushroom Coprinopsis cinerea (Coprinus cinereus).</title>
        <authorList>
            <person name="Stajich J.E."/>
            <person name="Wilke S.K."/>
            <person name="Ahren D."/>
            <person name="Au C.H."/>
            <person name="Birren B.W."/>
            <person name="Borodovsky M."/>
            <person name="Burns C."/>
            <person name="Canback B."/>
            <person name="Casselton L.A."/>
            <person name="Cheng C.K."/>
            <person name="Deng J."/>
            <person name="Dietrich F.S."/>
            <person name="Fargo D.C."/>
            <person name="Farman M.L."/>
            <person name="Gathman A.C."/>
            <person name="Goldberg J."/>
            <person name="Guigo R."/>
            <person name="Hoegger P.J."/>
            <person name="Hooker J.B."/>
            <person name="Huggins A."/>
            <person name="James T.Y."/>
            <person name="Kamada T."/>
            <person name="Kilaru S."/>
            <person name="Kodira C."/>
            <person name="Kues U."/>
            <person name="Kupfer D."/>
            <person name="Kwan H.S."/>
            <person name="Lomsadze A."/>
            <person name="Li W."/>
            <person name="Lilly W.W."/>
            <person name="Ma L.J."/>
            <person name="Mackey A.J."/>
            <person name="Manning G."/>
            <person name="Martin F."/>
            <person name="Muraguchi H."/>
            <person name="Natvig D.O."/>
            <person name="Palmerini H."/>
            <person name="Ramesh M.A."/>
            <person name="Rehmeyer C.J."/>
            <person name="Roe B.A."/>
            <person name="Shenoy N."/>
            <person name="Stanke M."/>
            <person name="Ter-Hovhannisyan V."/>
            <person name="Tunlid A."/>
            <person name="Velagapudi R."/>
            <person name="Vision T.J."/>
            <person name="Zeng Q."/>
            <person name="Zolan M.E."/>
            <person name="Pukkila P.J."/>
        </authorList>
    </citation>
    <scope>NUCLEOTIDE SEQUENCE [LARGE SCALE GENOMIC DNA]</scope>
    <source>
        <strain evidence="3">Okayama-7 / 130 / ATCC MYA-4618 / FGSC 9003</strain>
    </source>
</reference>
<name>A8N0E3_COPC7</name>
<evidence type="ECO:0000313" key="3">
    <source>
        <dbReference type="Proteomes" id="UP000001861"/>
    </source>
</evidence>
<dbReference type="EMBL" id="AACS02000001">
    <property type="protein sequence ID" value="EAU93480.2"/>
    <property type="molecule type" value="Genomic_DNA"/>
</dbReference>
<comment type="caution">
    <text evidence="2">The sequence shown here is derived from an EMBL/GenBank/DDBJ whole genome shotgun (WGS) entry which is preliminary data.</text>
</comment>
<organism evidence="2 3">
    <name type="scientific">Coprinopsis cinerea (strain Okayama-7 / 130 / ATCC MYA-4618 / FGSC 9003)</name>
    <name type="common">Inky cap fungus</name>
    <name type="synonym">Hormographiella aspergillata</name>
    <dbReference type="NCBI Taxonomy" id="240176"/>
    <lineage>
        <taxon>Eukaryota</taxon>
        <taxon>Fungi</taxon>
        <taxon>Dikarya</taxon>
        <taxon>Basidiomycota</taxon>
        <taxon>Agaricomycotina</taxon>
        <taxon>Agaricomycetes</taxon>
        <taxon>Agaricomycetidae</taxon>
        <taxon>Agaricales</taxon>
        <taxon>Agaricineae</taxon>
        <taxon>Psathyrellaceae</taxon>
        <taxon>Coprinopsis</taxon>
    </lineage>
</organism>
<dbReference type="HOGENOM" id="CLU_2605938_0_0_1"/>
<dbReference type="GeneID" id="6004761"/>
<dbReference type="RefSeq" id="XP_001828344.2">
    <property type="nucleotide sequence ID" value="XM_001828292.2"/>
</dbReference>
<proteinExistence type="predicted"/>
<protein>
    <submittedName>
        <fullName evidence="2">Uncharacterized protein</fullName>
    </submittedName>
</protein>
<evidence type="ECO:0000256" key="1">
    <source>
        <dbReference type="SAM" id="MobiDB-lite"/>
    </source>
</evidence>
<accession>A8N0E3</accession>